<reference evidence="1 2" key="1">
    <citation type="submission" date="2024-04" db="EMBL/GenBank/DDBJ databases">
        <title>Defined microbial consortia suppress multidrug-resistant proinflammatory Enterobacteriaceae via ecological control.</title>
        <authorList>
            <person name="Furuichi M."/>
            <person name="Kawaguchi T."/>
            <person name="Pust M."/>
            <person name="Yasuma K."/>
            <person name="Plichta D."/>
            <person name="Hasegawa N."/>
            <person name="Ohya T."/>
            <person name="Bhattarai S."/>
            <person name="Sasajima S."/>
            <person name="Aoto Y."/>
            <person name="Tuganbaev T."/>
            <person name="Yaginuma M."/>
            <person name="Ueda M."/>
            <person name="Okahashi N."/>
            <person name="Amafuji K."/>
            <person name="Kiridooshi Y."/>
            <person name="Sugita K."/>
            <person name="Strazar M."/>
            <person name="Skelly A."/>
            <person name="Suda W."/>
            <person name="Hattori M."/>
            <person name="Nakamoto N."/>
            <person name="Caballero S."/>
            <person name="Norman J."/>
            <person name="Olle B."/>
            <person name="Tanoue T."/>
            <person name="Arita M."/>
            <person name="Bucci V."/>
            <person name="Atarashi K."/>
            <person name="Xavier R."/>
            <person name="Honda K."/>
        </authorList>
    </citation>
    <scope>NUCLEOTIDE SEQUENCE [LARGE SCALE GENOMIC DNA]</scope>
    <source>
        <strain evidence="2">k04-0078-D8-1</strain>
    </source>
</reference>
<dbReference type="EMBL" id="BAABYW010000002">
    <property type="protein sequence ID" value="GAA6411496.1"/>
    <property type="molecule type" value="Genomic_DNA"/>
</dbReference>
<organism evidence="1 2">
    <name type="scientific">Blautia hominis</name>
    <dbReference type="NCBI Taxonomy" id="2025493"/>
    <lineage>
        <taxon>Bacteria</taxon>
        <taxon>Bacillati</taxon>
        <taxon>Bacillota</taxon>
        <taxon>Clostridia</taxon>
        <taxon>Lachnospirales</taxon>
        <taxon>Lachnospiraceae</taxon>
        <taxon>Blautia</taxon>
    </lineage>
</organism>
<evidence type="ECO:0000313" key="1">
    <source>
        <dbReference type="EMBL" id="GAA6411496.1"/>
    </source>
</evidence>
<proteinExistence type="predicted"/>
<evidence type="ECO:0000313" key="2">
    <source>
        <dbReference type="Proteomes" id="UP001600943"/>
    </source>
</evidence>
<accession>A0ABQ0BJ69</accession>
<gene>
    <name evidence="1" type="ORF">K040078D81_56130</name>
</gene>
<name>A0ABQ0BJ69_9FIRM</name>
<keyword evidence="2" id="KW-1185">Reference proteome</keyword>
<comment type="caution">
    <text evidence="1">The sequence shown here is derived from an EMBL/GenBank/DDBJ whole genome shotgun (WGS) entry which is preliminary data.</text>
</comment>
<dbReference type="Proteomes" id="UP001600943">
    <property type="component" value="Unassembled WGS sequence"/>
</dbReference>
<sequence>MGSFLIFIGKRDGKYRGMGPGCGLCPREAFRCPEANLLPYTKFVSNGFLIKCLGQVDLRDAPLKHHTDTAHTPAPSPCISLVISVGKIIKTKPD</sequence>
<protein>
    <submittedName>
        <fullName evidence="1">Uncharacterized protein</fullName>
    </submittedName>
</protein>